<dbReference type="Proteomes" id="UP000277326">
    <property type="component" value="Unassembled WGS sequence"/>
</dbReference>
<proteinExistence type="predicted"/>
<reference evidence="2" key="3">
    <citation type="submission" date="2018-10" db="EMBL/GenBank/DDBJ databases">
        <authorList>
            <person name="Whitman W."/>
            <person name="Huntemann M."/>
            <person name="Clum A."/>
            <person name="Pillay M."/>
            <person name="Palaniappan K."/>
            <person name="Varghese N."/>
            <person name="Mikhailova N."/>
            <person name="Stamatis D."/>
            <person name="Reddy T."/>
            <person name="Daum C."/>
            <person name="Shapiro N."/>
            <person name="Ivanova N."/>
            <person name="Kyrpides N."/>
            <person name="Woyke T."/>
        </authorList>
    </citation>
    <scope>NUCLEOTIDE SEQUENCE</scope>
    <source>
        <strain evidence="2">CGMCC 1.10124</strain>
    </source>
</reference>
<reference evidence="2 3" key="1">
    <citation type="journal article" date="2015" name="Stand. Genomic Sci.">
        <title>Genomic Encyclopedia of Bacterial and Archaeal Type Strains, Phase III: the genomes of soil and plant-associated and newly described type strains.</title>
        <authorList>
            <person name="Whitman W.B."/>
            <person name="Woyke T."/>
            <person name="Klenk H.P."/>
            <person name="Zhou Y."/>
            <person name="Lilburn T.G."/>
            <person name="Beck B.J."/>
            <person name="De Vos P."/>
            <person name="Vandamme P."/>
            <person name="Eisen J.A."/>
            <person name="Garrity G."/>
            <person name="Hugenholtz P."/>
            <person name="Kyrpides N.C."/>
        </authorList>
    </citation>
    <scope>NUCLEOTIDE SEQUENCE [LARGE SCALE GENOMIC DNA]</scope>
    <source>
        <strain evidence="2 3">CGMCC 1.10124</strain>
    </source>
</reference>
<protein>
    <submittedName>
        <fullName evidence="2">Uncharacterized protein</fullName>
    </submittedName>
</protein>
<sequence length="80" mass="8152">MTGTHLVAFDPSSDEATIQRVLGRVVAGGGELVFVAGGGVIVRAPEVVVEALGADPAVRHVGGVTLPDRAPARIRRPASE</sequence>
<dbReference type="RefSeq" id="WP_121919539.1">
    <property type="nucleotide sequence ID" value="NZ_CP034145.1"/>
</dbReference>
<evidence type="ECO:0000313" key="3">
    <source>
        <dbReference type="Proteomes" id="UP000277326"/>
    </source>
</evidence>
<evidence type="ECO:0000313" key="4">
    <source>
        <dbReference type="Proteomes" id="UP000282007"/>
    </source>
</evidence>
<dbReference type="AlphaFoldDB" id="A0A3M0DS57"/>
<evidence type="ECO:0000313" key="1">
    <source>
        <dbReference type="EMBL" id="AZH24730.1"/>
    </source>
</evidence>
<dbReference type="EMBL" id="REFS01000002">
    <property type="protein sequence ID" value="RMB23610.1"/>
    <property type="molecule type" value="Genomic_DNA"/>
</dbReference>
<keyword evidence="4" id="KW-1185">Reference proteome</keyword>
<dbReference type="EMBL" id="CP034145">
    <property type="protein sequence ID" value="AZH24730.1"/>
    <property type="molecule type" value="Genomic_DNA"/>
</dbReference>
<dbReference type="GeneID" id="38470564"/>
<organism evidence="2 3">
    <name type="scientific">Haloplanus aerogenes</name>
    <dbReference type="NCBI Taxonomy" id="660522"/>
    <lineage>
        <taxon>Archaea</taxon>
        <taxon>Methanobacteriati</taxon>
        <taxon>Methanobacteriota</taxon>
        <taxon>Stenosarchaea group</taxon>
        <taxon>Halobacteria</taxon>
        <taxon>Halobacteriales</taxon>
        <taxon>Haloferacaceae</taxon>
        <taxon>Haloplanus</taxon>
    </lineage>
</organism>
<reference evidence="1 4" key="2">
    <citation type="submission" date="2018-07" db="EMBL/GenBank/DDBJ databases">
        <title>Genome sequences of Haloplanus aerogenes JCM 16430T.</title>
        <authorList>
            <person name="Kim Y.B."/>
            <person name="Roh S.W."/>
        </authorList>
    </citation>
    <scope>NUCLEOTIDE SEQUENCE [LARGE SCALE GENOMIC DNA]</scope>
    <source>
        <strain evidence="1 4">JCM 16430</strain>
    </source>
</reference>
<name>A0A3M0DS57_9EURY</name>
<evidence type="ECO:0000313" key="2">
    <source>
        <dbReference type="EMBL" id="RMB23610.1"/>
    </source>
</evidence>
<accession>A0A3M0DS57</accession>
<dbReference type="KEGG" id="haer:DU502_04720"/>
<dbReference type="Proteomes" id="UP000282007">
    <property type="component" value="Chromosome"/>
</dbReference>
<gene>
    <name evidence="2" type="ORF">ATH50_0830</name>
    <name evidence="1" type="ORF">DU502_04720</name>
</gene>